<feature type="coiled-coil region" evidence="4">
    <location>
        <begin position="52"/>
        <end position="89"/>
    </location>
</feature>
<sequence>MSFKPINESKEDFRVYLAKQGVLDALSKVLSNIHEVQPENPLEFIHSNVAISLSQKDTIRDLESKLNDAKQEIVRLQKENDRLKQQQNRGAFSYVKNK</sequence>
<comment type="similarity">
    <text evidence="2">Belongs to the AMY1 family.</text>
</comment>
<keyword evidence="3" id="KW-0539">Nucleus</keyword>
<protein>
    <submittedName>
        <fullName evidence="5">CLUMA_CG015732, isoform A</fullName>
    </submittedName>
</protein>
<evidence type="ECO:0000256" key="1">
    <source>
        <dbReference type="ARBA" id="ARBA00004123"/>
    </source>
</evidence>
<dbReference type="InterPro" id="IPR026060">
    <property type="entry name" value="AMY1"/>
</dbReference>
<gene>
    <name evidence="5" type="ORF">CLUMA_CG015732</name>
</gene>
<keyword evidence="6" id="KW-1185">Reference proteome</keyword>
<evidence type="ECO:0000256" key="2">
    <source>
        <dbReference type="ARBA" id="ARBA00009389"/>
    </source>
</evidence>
<name>A0A1J1ITJ6_9DIPT</name>
<dbReference type="Proteomes" id="UP000183832">
    <property type="component" value="Unassembled WGS sequence"/>
</dbReference>
<dbReference type="PANTHER" id="PTHR13168:SF0">
    <property type="entry name" value="C-MYC-BINDING PROTEIN"/>
    <property type="match status" value="1"/>
</dbReference>
<evidence type="ECO:0000256" key="4">
    <source>
        <dbReference type="SAM" id="Coils"/>
    </source>
</evidence>
<dbReference type="OrthoDB" id="524165at2759"/>
<evidence type="ECO:0000313" key="6">
    <source>
        <dbReference type="Proteomes" id="UP000183832"/>
    </source>
</evidence>
<evidence type="ECO:0000256" key="3">
    <source>
        <dbReference type="ARBA" id="ARBA00023242"/>
    </source>
</evidence>
<dbReference type="GO" id="GO:0003713">
    <property type="term" value="F:transcription coactivator activity"/>
    <property type="evidence" value="ECO:0007669"/>
    <property type="project" value="InterPro"/>
</dbReference>
<accession>A0A1J1ITJ6</accession>
<dbReference type="PANTHER" id="PTHR13168">
    <property type="entry name" value="ASSOCIATE OF C-MYC AMY-1"/>
    <property type="match status" value="1"/>
</dbReference>
<reference evidence="5 6" key="1">
    <citation type="submission" date="2015-04" db="EMBL/GenBank/DDBJ databases">
        <authorList>
            <person name="Syromyatnikov M.Y."/>
            <person name="Popov V.N."/>
        </authorList>
    </citation>
    <scope>NUCLEOTIDE SEQUENCE [LARGE SCALE GENOMIC DNA]</scope>
</reference>
<evidence type="ECO:0000313" key="5">
    <source>
        <dbReference type="EMBL" id="CRL02900.1"/>
    </source>
</evidence>
<dbReference type="GO" id="GO:0005634">
    <property type="term" value="C:nucleus"/>
    <property type="evidence" value="ECO:0007669"/>
    <property type="project" value="UniProtKB-SubCell"/>
</dbReference>
<proteinExistence type="inferred from homology"/>
<dbReference type="STRING" id="568069.A0A1J1ITJ6"/>
<organism evidence="5 6">
    <name type="scientific">Clunio marinus</name>
    <dbReference type="NCBI Taxonomy" id="568069"/>
    <lineage>
        <taxon>Eukaryota</taxon>
        <taxon>Metazoa</taxon>
        <taxon>Ecdysozoa</taxon>
        <taxon>Arthropoda</taxon>
        <taxon>Hexapoda</taxon>
        <taxon>Insecta</taxon>
        <taxon>Pterygota</taxon>
        <taxon>Neoptera</taxon>
        <taxon>Endopterygota</taxon>
        <taxon>Diptera</taxon>
        <taxon>Nematocera</taxon>
        <taxon>Chironomoidea</taxon>
        <taxon>Chironomidae</taxon>
        <taxon>Clunio</taxon>
    </lineage>
</organism>
<comment type="subcellular location">
    <subcellularLocation>
        <location evidence="1">Nucleus</location>
    </subcellularLocation>
</comment>
<keyword evidence="4" id="KW-0175">Coiled coil</keyword>
<dbReference type="EMBL" id="CVRI01000058">
    <property type="protein sequence ID" value="CRL02900.1"/>
    <property type="molecule type" value="Genomic_DNA"/>
</dbReference>
<dbReference type="AlphaFoldDB" id="A0A1J1ITJ6"/>